<dbReference type="Gene3D" id="2.60.40.680">
    <property type="match status" value="2"/>
</dbReference>
<dbReference type="Proteomes" id="UP000230707">
    <property type="component" value="Unassembled WGS sequence"/>
</dbReference>
<evidence type="ECO:0008006" key="5">
    <source>
        <dbReference type="Google" id="ProtNLM"/>
    </source>
</evidence>
<keyword evidence="2" id="KW-0472">Membrane</keyword>
<evidence type="ECO:0000313" key="3">
    <source>
        <dbReference type="EMBL" id="PIR07705.1"/>
    </source>
</evidence>
<dbReference type="CDD" id="cd08547">
    <property type="entry name" value="Type_II_cohesin"/>
    <property type="match status" value="1"/>
</dbReference>
<dbReference type="InterPro" id="IPR008965">
    <property type="entry name" value="CBM2/CBM3_carb-bd_dom_sf"/>
</dbReference>
<dbReference type="SUPFAM" id="SSF49384">
    <property type="entry name" value="Carbohydrate-binding domain"/>
    <property type="match status" value="2"/>
</dbReference>
<feature type="compositionally biased region" description="Low complexity" evidence="1">
    <location>
        <begin position="335"/>
        <end position="376"/>
    </location>
</feature>
<dbReference type="EMBL" id="PCWS01000150">
    <property type="protein sequence ID" value="PIR07705.1"/>
    <property type="molecule type" value="Genomic_DNA"/>
</dbReference>
<feature type="region of interest" description="Disordered" evidence="1">
    <location>
        <begin position="331"/>
        <end position="410"/>
    </location>
</feature>
<feature type="transmembrane region" description="Helical" evidence="2">
    <location>
        <begin position="12"/>
        <end position="30"/>
    </location>
</feature>
<evidence type="ECO:0000313" key="4">
    <source>
        <dbReference type="Proteomes" id="UP000230707"/>
    </source>
</evidence>
<accession>A0A2H0NHR8</accession>
<protein>
    <recommendedName>
        <fullName evidence="5">Cohesin domain-containing protein</fullName>
    </recommendedName>
</protein>
<comment type="caution">
    <text evidence="3">The sequence shown here is derived from an EMBL/GenBank/DDBJ whole genome shotgun (WGS) entry which is preliminary data.</text>
</comment>
<sequence length="631" mass="68088">MFKHLDKKIVKEIIFFTVFAAFLVAALIAIRERYVRPRAEAGKPHLSFGFVKEGDNLAVTVRVNPNGTQFAAFDIFFDYDQAKLQLIDGGNGWVERLFTSDLPLVTDKNGNVLRVGGTKTNENFSGTQNIDLFKVKFKLLATSGSVSFNWNSAKIKVSDKQVTLSQGTDNTYTITQAGGDAKIYFKAEKETPYHKNENLNLSLYLDTNNSSAKSLQFIFSYDPNILTFQVLGGSSLANDNIVFPSTLAGDGFDTSMNVRTIDETSHKVTVGLRADSPVKKNNIQLATVKFKIKNGITVPATLTFSPDADTIVYDGTGNDIIGSKPALNIGIEQDSPVNSPTPTTTTSPQATATPTVTTTPRPTNSPTPTITGTPVPTRTPTPTPIPSVTPTPSATPIPTPPSGRDNYTINIGDKDSLTINITGGEEKVPYIKFGVTLFGVENTPDIKVKLRVGDMVVKLTPAPNGGSDICNNPGWGEKLYSGIQMRADSSGVYRPIPESVFIYSGKEYHVSSDGWVPLIDISGGSTYSFAVKGPKHRNVLMTSTATLSTTDPKPASQNFDWSGNPLEPGDLPDSGNQDCVANTHDMSLIINRIRSTDGVDLGIADVDYNDIINAADISKVDHTLSTKPDDD</sequence>
<keyword evidence="2" id="KW-0812">Transmembrane</keyword>
<organism evidence="3 4">
    <name type="scientific">Candidatus Gottesmanbacteria bacterium CG11_big_fil_rev_8_21_14_0_20_37_11</name>
    <dbReference type="NCBI Taxonomy" id="1974575"/>
    <lineage>
        <taxon>Bacteria</taxon>
        <taxon>Candidatus Gottesmaniibacteriota</taxon>
    </lineage>
</organism>
<name>A0A2H0NHR8_9BACT</name>
<dbReference type="AlphaFoldDB" id="A0A2H0NHR8"/>
<feature type="region of interest" description="Disordered" evidence="1">
    <location>
        <begin position="545"/>
        <end position="576"/>
    </location>
</feature>
<keyword evidence="2" id="KW-1133">Transmembrane helix</keyword>
<evidence type="ECO:0000256" key="2">
    <source>
        <dbReference type="SAM" id="Phobius"/>
    </source>
</evidence>
<gene>
    <name evidence="3" type="ORF">COV53_06885</name>
</gene>
<dbReference type="GO" id="GO:0030246">
    <property type="term" value="F:carbohydrate binding"/>
    <property type="evidence" value="ECO:0007669"/>
    <property type="project" value="InterPro"/>
</dbReference>
<evidence type="ECO:0000256" key="1">
    <source>
        <dbReference type="SAM" id="MobiDB-lite"/>
    </source>
</evidence>
<feature type="compositionally biased region" description="Polar residues" evidence="1">
    <location>
        <begin position="545"/>
        <end position="561"/>
    </location>
</feature>
<proteinExistence type="predicted"/>
<reference evidence="3 4" key="1">
    <citation type="submission" date="2017-09" db="EMBL/GenBank/DDBJ databases">
        <title>Depth-based differentiation of microbial function through sediment-hosted aquifers and enrichment of novel symbionts in the deep terrestrial subsurface.</title>
        <authorList>
            <person name="Probst A.J."/>
            <person name="Ladd B."/>
            <person name="Jarett J.K."/>
            <person name="Geller-Mcgrath D.E."/>
            <person name="Sieber C.M."/>
            <person name="Emerson J.B."/>
            <person name="Anantharaman K."/>
            <person name="Thomas B.C."/>
            <person name="Malmstrom R."/>
            <person name="Stieglmeier M."/>
            <person name="Klingl A."/>
            <person name="Woyke T."/>
            <person name="Ryan C.M."/>
            <person name="Banfield J.F."/>
        </authorList>
    </citation>
    <scope>NUCLEOTIDE SEQUENCE [LARGE SCALE GENOMIC DNA]</scope>
    <source>
        <strain evidence="3">CG11_big_fil_rev_8_21_14_0_20_37_11</strain>
    </source>
</reference>
<feature type="compositionally biased region" description="Pro residues" evidence="1">
    <location>
        <begin position="377"/>
        <end position="401"/>
    </location>
</feature>